<evidence type="ECO:0000256" key="1">
    <source>
        <dbReference type="SAM" id="Coils"/>
    </source>
</evidence>
<dbReference type="AlphaFoldDB" id="A0A8K0K419"/>
<protein>
    <submittedName>
        <fullName evidence="2">Uncharacterized protein</fullName>
    </submittedName>
</protein>
<reference evidence="2" key="1">
    <citation type="submission" date="2013-04" db="EMBL/GenBank/DDBJ databases">
        <authorList>
            <person name="Qu J."/>
            <person name="Murali S.C."/>
            <person name="Bandaranaike D."/>
            <person name="Bellair M."/>
            <person name="Blankenburg K."/>
            <person name="Chao H."/>
            <person name="Dinh H."/>
            <person name="Doddapaneni H."/>
            <person name="Downs B."/>
            <person name="Dugan-Rocha S."/>
            <person name="Elkadiri S."/>
            <person name="Gnanaolivu R.D."/>
            <person name="Hernandez B."/>
            <person name="Javaid M."/>
            <person name="Jayaseelan J.C."/>
            <person name="Lee S."/>
            <person name="Li M."/>
            <person name="Ming W."/>
            <person name="Munidasa M."/>
            <person name="Muniz J."/>
            <person name="Nguyen L."/>
            <person name="Ongeri F."/>
            <person name="Osuji N."/>
            <person name="Pu L.-L."/>
            <person name="Puazo M."/>
            <person name="Qu C."/>
            <person name="Quiroz J."/>
            <person name="Raj R."/>
            <person name="Weissenberger G."/>
            <person name="Xin Y."/>
            <person name="Zou X."/>
            <person name="Han Y."/>
            <person name="Richards S."/>
            <person name="Worley K."/>
            <person name="Muzny D."/>
            <person name="Gibbs R."/>
        </authorList>
    </citation>
    <scope>NUCLEOTIDE SEQUENCE</scope>
    <source>
        <strain evidence="2">Sampled in the wild</strain>
    </source>
</reference>
<comment type="caution">
    <text evidence="2">The sequence shown here is derived from an EMBL/GenBank/DDBJ whole genome shotgun (WGS) entry which is preliminary data.</text>
</comment>
<organism evidence="2 3">
    <name type="scientific">Ladona fulva</name>
    <name type="common">Scarce chaser dragonfly</name>
    <name type="synonym">Libellula fulva</name>
    <dbReference type="NCBI Taxonomy" id="123851"/>
    <lineage>
        <taxon>Eukaryota</taxon>
        <taxon>Metazoa</taxon>
        <taxon>Ecdysozoa</taxon>
        <taxon>Arthropoda</taxon>
        <taxon>Hexapoda</taxon>
        <taxon>Insecta</taxon>
        <taxon>Pterygota</taxon>
        <taxon>Palaeoptera</taxon>
        <taxon>Odonata</taxon>
        <taxon>Epiprocta</taxon>
        <taxon>Anisoptera</taxon>
        <taxon>Libelluloidea</taxon>
        <taxon>Libellulidae</taxon>
        <taxon>Ladona</taxon>
    </lineage>
</organism>
<proteinExistence type="predicted"/>
<evidence type="ECO:0000313" key="2">
    <source>
        <dbReference type="EMBL" id="KAG8227189.1"/>
    </source>
</evidence>
<dbReference type="Proteomes" id="UP000792457">
    <property type="component" value="Unassembled WGS sequence"/>
</dbReference>
<evidence type="ECO:0000313" key="3">
    <source>
        <dbReference type="Proteomes" id="UP000792457"/>
    </source>
</evidence>
<reference evidence="2" key="2">
    <citation type="submission" date="2017-10" db="EMBL/GenBank/DDBJ databases">
        <title>Ladona fulva Genome sequencing and assembly.</title>
        <authorList>
            <person name="Murali S."/>
            <person name="Richards S."/>
            <person name="Bandaranaike D."/>
            <person name="Bellair M."/>
            <person name="Blankenburg K."/>
            <person name="Chao H."/>
            <person name="Dinh H."/>
            <person name="Doddapaneni H."/>
            <person name="Dugan-Rocha S."/>
            <person name="Elkadiri S."/>
            <person name="Gnanaolivu R."/>
            <person name="Hernandez B."/>
            <person name="Skinner E."/>
            <person name="Javaid M."/>
            <person name="Lee S."/>
            <person name="Li M."/>
            <person name="Ming W."/>
            <person name="Munidasa M."/>
            <person name="Muniz J."/>
            <person name="Nguyen L."/>
            <person name="Hughes D."/>
            <person name="Osuji N."/>
            <person name="Pu L.-L."/>
            <person name="Puazo M."/>
            <person name="Qu C."/>
            <person name="Quiroz J."/>
            <person name="Raj R."/>
            <person name="Weissenberger G."/>
            <person name="Xin Y."/>
            <person name="Zou X."/>
            <person name="Han Y."/>
            <person name="Worley K."/>
            <person name="Muzny D."/>
            <person name="Gibbs R."/>
        </authorList>
    </citation>
    <scope>NUCLEOTIDE SEQUENCE</scope>
    <source>
        <strain evidence="2">Sampled in the wild</strain>
    </source>
</reference>
<dbReference type="OrthoDB" id="7600531at2759"/>
<keyword evidence="3" id="KW-1185">Reference proteome</keyword>
<sequence length="285" mass="33316">MMGLICKLKSGEVKSNELKTQIRELRQKLEETQEALACKEIHLARIMQQKKILSVEFSKLSGIIRSLRQQLEDERWLHHNQYSWENEEMSALKSCCFPNDETGYSLRKQSFLYDCLKKMEASAATSSEIVYNMCLKFFRMKYLRDVLQKRLSEEIKERKFAVQSSKDLFAKFKEIEKMVHNCHQNQPPLSQSQAIIMQMISKNGRLEYEKALLQLEIRKLRNSERIKLMRSRCIQIKVEAPGESAIEEDGTTDSSTCSSPIEPHEIMAYVDEHMLQSTNSLTYQI</sequence>
<accession>A0A8K0K419</accession>
<dbReference type="EMBL" id="KZ308314">
    <property type="protein sequence ID" value="KAG8227189.1"/>
    <property type="molecule type" value="Genomic_DNA"/>
</dbReference>
<name>A0A8K0K419_LADFU</name>
<keyword evidence="1" id="KW-0175">Coiled coil</keyword>
<feature type="coiled-coil region" evidence="1">
    <location>
        <begin position="8"/>
        <end position="42"/>
    </location>
</feature>
<gene>
    <name evidence="2" type="ORF">J437_LFUL003395</name>
</gene>